<dbReference type="OrthoDB" id="415825at2759"/>
<dbReference type="InterPro" id="IPR036318">
    <property type="entry name" value="FAD-bd_PCMH-like_sf"/>
</dbReference>
<dbReference type="Proteomes" id="UP000054549">
    <property type="component" value="Unassembled WGS sequence"/>
</dbReference>
<dbReference type="Gene3D" id="3.40.462.20">
    <property type="match status" value="1"/>
</dbReference>
<dbReference type="AlphaFoldDB" id="A0A0C2X3I4"/>
<dbReference type="STRING" id="946122.A0A0C2X3I4"/>
<dbReference type="SUPFAM" id="SSF56176">
    <property type="entry name" value="FAD-binding/transporter-associated domain-like"/>
    <property type="match status" value="1"/>
</dbReference>
<gene>
    <name evidence="7" type="ORF">M378DRAFT_164794</name>
</gene>
<feature type="domain" description="FAD-binding PCMH-type" evidence="6">
    <location>
        <begin position="41"/>
        <end position="214"/>
    </location>
</feature>
<dbReference type="Gene3D" id="3.30.465.10">
    <property type="match status" value="1"/>
</dbReference>
<dbReference type="GO" id="GO:0016491">
    <property type="term" value="F:oxidoreductase activity"/>
    <property type="evidence" value="ECO:0007669"/>
    <property type="project" value="UniProtKB-KW"/>
</dbReference>
<dbReference type="InterPro" id="IPR016167">
    <property type="entry name" value="FAD-bd_PCMH_sub1"/>
</dbReference>
<dbReference type="GO" id="GO:0071949">
    <property type="term" value="F:FAD binding"/>
    <property type="evidence" value="ECO:0007669"/>
    <property type="project" value="InterPro"/>
</dbReference>
<keyword evidence="4" id="KW-0274">FAD</keyword>
<dbReference type="InterPro" id="IPR016164">
    <property type="entry name" value="FAD-linked_Oxase-like_C"/>
</dbReference>
<dbReference type="PROSITE" id="PS51387">
    <property type="entry name" value="FAD_PCMH"/>
    <property type="match status" value="1"/>
</dbReference>
<sequence>MPKTVAFIMSNNIPGLSIRGSVITPSSPGYDQAISRPSATCILHPAYVVCPQIPSDIPQILHFARSHDPPLEVAVKGGATNLFPGLSSCDGGIIIDLARLNHVKVAEDKQTVAVGGGALWGDVYSEIEKHGIVVVGAGIWNVGVGGMLVGGGYSNLSGQYGLAIDNLLEATVVLADGRIVTCNAAHEPDLFWAIRGAGNQFGIVTEFVLRAYPSKDMFVGALAYPGTELPGVLQAMRAFLSAQTPDARFLLCFSRMAPEFYPSMAILPYIEGPQEKAEKALEPFRTIARPVFQRTTIVPSFNAVSHASDAALSNLPPRLVSGTVLYSEFWDDVIIKVFQEWVAYTEVDERRSSTVLWEFDRREKIAAVEANATAYPARDPHYYAVITARHSSPETDAAAHEWISKIVSYVKKTNLERTGMMHPTPSFIALGNEDINEVYGKNYARLRKLKATYDPHKIWNRGFTIEPDFN</sequence>
<evidence type="ECO:0000256" key="1">
    <source>
        <dbReference type="ARBA" id="ARBA00001974"/>
    </source>
</evidence>
<comment type="similarity">
    <text evidence="2">Belongs to the oxygen-dependent FAD-linked oxidoreductase family.</text>
</comment>
<dbReference type="InterPro" id="IPR012951">
    <property type="entry name" value="BBE"/>
</dbReference>
<evidence type="ECO:0000313" key="7">
    <source>
        <dbReference type="EMBL" id="KIL63283.1"/>
    </source>
</evidence>
<proteinExistence type="inferred from homology"/>
<dbReference type="InParanoid" id="A0A0C2X3I4"/>
<evidence type="ECO:0000256" key="3">
    <source>
        <dbReference type="ARBA" id="ARBA00022630"/>
    </source>
</evidence>
<dbReference type="PANTHER" id="PTHR42973">
    <property type="entry name" value="BINDING OXIDOREDUCTASE, PUTATIVE (AFU_ORTHOLOGUE AFUA_1G17690)-RELATED"/>
    <property type="match status" value="1"/>
</dbReference>
<name>A0A0C2X3I4_AMAMK</name>
<dbReference type="InterPro" id="IPR016169">
    <property type="entry name" value="FAD-bd_PCMH_sub2"/>
</dbReference>
<dbReference type="Pfam" id="PF08031">
    <property type="entry name" value="BBE"/>
    <property type="match status" value="1"/>
</dbReference>
<evidence type="ECO:0000256" key="5">
    <source>
        <dbReference type="ARBA" id="ARBA00023002"/>
    </source>
</evidence>
<evidence type="ECO:0000256" key="2">
    <source>
        <dbReference type="ARBA" id="ARBA00005466"/>
    </source>
</evidence>
<comment type="cofactor">
    <cofactor evidence="1">
        <name>FAD</name>
        <dbReference type="ChEBI" id="CHEBI:57692"/>
    </cofactor>
</comment>
<dbReference type="HOGENOM" id="CLU_018354_10_0_1"/>
<reference evidence="7 8" key="1">
    <citation type="submission" date="2014-04" db="EMBL/GenBank/DDBJ databases">
        <title>Evolutionary Origins and Diversification of the Mycorrhizal Mutualists.</title>
        <authorList>
            <consortium name="DOE Joint Genome Institute"/>
            <consortium name="Mycorrhizal Genomics Consortium"/>
            <person name="Kohler A."/>
            <person name="Kuo A."/>
            <person name="Nagy L.G."/>
            <person name="Floudas D."/>
            <person name="Copeland A."/>
            <person name="Barry K.W."/>
            <person name="Cichocki N."/>
            <person name="Veneault-Fourrey C."/>
            <person name="LaButti K."/>
            <person name="Lindquist E.A."/>
            <person name="Lipzen A."/>
            <person name="Lundell T."/>
            <person name="Morin E."/>
            <person name="Murat C."/>
            <person name="Riley R."/>
            <person name="Ohm R."/>
            <person name="Sun H."/>
            <person name="Tunlid A."/>
            <person name="Henrissat B."/>
            <person name="Grigoriev I.V."/>
            <person name="Hibbett D.S."/>
            <person name="Martin F."/>
        </authorList>
    </citation>
    <scope>NUCLEOTIDE SEQUENCE [LARGE SCALE GENOMIC DNA]</scope>
    <source>
        <strain evidence="7 8">Koide BX008</strain>
    </source>
</reference>
<dbReference type="EMBL" id="KN818261">
    <property type="protein sequence ID" value="KIL63283.1"/>
    <property type="molecule type" value="Genomic_DNA"/>
</dbReference>
<accession>A0A0C2X3I4</accession>
<protein>
    <recommendedName>
        <fullName evidence="6">FAD-binding PCMH-type domain-containing protein</fullName>
    </recommendedName>
</protein>
<organism evidence="7 8">
    <name type="scientific">Amanita muscaria (strain Koide BX008)</name>
    <dbReference type="NCBI Taxonomy" id="946122"/>
    <lineage>
        <taxon>Eukaryota</taxon>
        <taxon>Fungi</taxon>
        <taxon>Dikarya</taxon>
        <taxon>Basidiomycota</taxon>
        <taxon>Agaricomycotina</taxon>
        <taxon>Agaricomycetes</taxon>
        <taxon>Agaricomycetidae</taxon>
        <taxon>Agaricales</taxon>
        <taxon>Pluteineae</taxon>
        <taxon>Amanitaceae</taxon>
        <taxon>Amanita</taxon>
    </lineage>
</organism>
<evidence type="ECO:0000256" key="4">
    <source>
        <dbReference type="ARBA" id="ARBA00022827"/>
    </source>
</evidence>
<keyword evidence="5" id="KW-0560">Oxidoreductase</keyword>
<dbReference type="InterPro" id="IPR050416">
    <property type="entry name" value="FAD-linked_Oxidoreductase"/>
</dbReference>
<dbReference type="InterPro" id="IPR016166">
    <property type="entry name" value="FAD-bd_PCMH"/>
</dbReference>
<dbReference type="InterPro" id="IPR006094">
    <property type="entry name" value="Oxid_FAD_bind_N"/>
</dbReference>
<keyword evidence="8" id="KW-1185">Reference proteome</keyword>
<dbReference type="Pfam" id="PF01565">
    <property type="entry name" value="FAD_binding_4"/>
    <property type="match status" value="1"/>
</dbReference>
<keyword evidence="3" id="KW-0285">Flavoprotein</keyword>
<dbReference type="Gene3D" id="3.30.43.10">
    <property type="entry name" value="Uridine Diphospho-n-acetylenolpyruvylglucosamine Reductase, domain 2"/>
    <property type="match status" value="1"/>
</dbReference>
<evidence type="ECO:0000313" key="8">
    <source>
        <dbReference type="Proteomes" id="UP000054549"/>
    </source>
</evidence>
<dbReference type="SUPFAM" id="SSF55103">
    <property type="entry name" value="FAD-linked oxidases, C-terminal domain"/>
    <property type="match status" value="1"/>
</dbReference>
<evidence type="ECO:0000259" key="6">
    <source>
        <dbReference type="PROSITE" id="PS51387"/>
    </source>
</evidence>
<dbReference type="PANTHER" id="PTHR42973:SF39">
    <property type="entry name" value="FAD-BINDING PCMH-TYPE DOMAIN-CONTAINING PROTEIN"/>
    <property type="match status" value="1"/>
</dbReference>